<accession>K1SAQ2</accession>
<dbReference type="EMBL" id="AJWZ01009599">
    <property type="protein sequence ID" value="EKC50840.1"/>
    <property type="molecule type" value="Genomic_DNA"/>
</dbReference>
<dbReference type="GO" id="GO:0004180">
    <property type="term" value="F:carboxypeptidase activity"/>
    <property type="evidence" value="ECO:0007669"/>
    <property type="project" value="UniProtKB-KW"/>
</dbReference>
<dbReference type="Gene3D" id="3.30.1380.10">
    <property type="match status" value="1"/>
</dbReference>
<organism evidence="2">
    <name type="scientific">human gut metagenome</name>
    <dbReference type="NCBI Taxonomy" id="408170"/>
    <lineage>
        <taxon>unclassified sequences</taxon>
        <taxon>metagenomes</taxon>
        <taxon>organismal metagenomes</taxon>
    </lineage>
</organism>
<gene>
    <name evidence="2" type="ORF">OBE_13917</name>
</gene>
<sequence length="285" mass="33865">MILCLTIIVLIGSVTLLTRMVVKEISHKNKPQKTLSTKEIKLEKLNNIDKKVNYFNYNYLDRYINYKKKNNNLSDKQIVLNVNMNLDYKFYEKTIPSKYLNKEYILVNKYYYVGEKYVPENLESLPLSYSRSGMKLTNVAKSALEELINAAKTDNMTILVTSSYRSYEYQVKLYNQYAEENSKEEADTYSARPGYSEHQTGLAVDIHNGKKVYTDFENTEEFNWMQENAYKYGFILRFPKDKVNETGYIYESWHYRYVGKDIAKYIHKNNISFEEYYAQFIENKK</sequence>
<comment type="caution">
    <text evidence="2">The sequence shown here is derived from an EMBL/GenBank/DDBJ whole genome shotgun (WGS) entry which is preliminary data.</text>
</comment>
<dbReference type="InterPro" id="IPR058193">
    <property type="entry name" value="VanY/YodJ_core_dom"/>
</dbReference>
<dbReference type="InterPro" id="IPR003709">
    <property type="entry name" value="VanY-like_core_dom"/>
</dbReference>
<dbReference type="Pfam" id="PF02557">
    <property type="entry name" value="VanY"/>
    <property type="match status" value="1"/>
</dbReference>
<keyword evidence="2" id="KW-0378">Hydrolase</keyword>
<dbReference type="SUPFAM" id="SSF55166">
    <property type="entry name" value="Hedgehog/DD-peptidase"/>
    <property type="match status" value="1"/>
</dbReference>
<feature type="domain" description="D-alanyl-D-alanine carboxypeptidase-like core" evidence="1">
    <location>
        <begin position="135"/>
        <end position="260"/>
    </location>
</feature>
<dbReference type="AlphaFoldDB" id="K1SAQ2"/>
<reference evidence="2" key="1">
    <citation type="journal article" date="2013" name="Environ. Microbiol.">
        <title>Microbiota from the distal guts of lean and obese adolescents exhibit partial functional redundancy besides clear differences in community structure.</title>
        <authorList>
            <person name="Ferrer M."/>
            <person name="Ruiz A."/>
            <person name="Lanza F."/>
            <person name="Haange S.B."/>
            <person name="Oberbach A."/>
            <person name="Till H."/>
            <person name="Bargiela R."/>
            <person name="Campoy C."/>
            <person name="Segura M.T."/>
            <person name="Richter M."/>
            <person name="von Bergen M."/>
            <person name="Seifert J."/>
            <person name="Suarez A."/>
        </authorList>
    </citation>
    <scope>NUCLEOTIDE SEQUENCE</scope>
</reference>
<proteinExistence type="predicted"/>
<keyword evidence="2" id="KW-0645">Protease</keyword>
<dbReference type="GO" id="GO:0006508">
    <property type="term" value="P:proteolysis"/>
    <property type="evidence" value="ECO:0007669"/>
    <property type="project" value="InterPro"/>
</dbReference>
<protein>
    <submittedName>
        <fullName evidence="2">D-alanyl-D-alanine carboxypeptidase family protein</fullName>
    </submittedName>
</protein>
<evidence type="ECO:0000313" key="2">
    <source>
        <dbReference type="EMBL" id="EKC50840.1"/>
    </source>
</evidence>
<keyword evidence="2" id="KW-0121">Carboxypeptidase</keyword>
<dbReference type="PANTHER" id="PTHR34385:SF1">
    <property type="entry name" value="PEPTIDOGLYCAN L-ALANYL-D-GLUTAMATE ENDOPEPTIDASE CWLK"/>
    <property type="match status" value="1"/>
</dbReference>
<evidence type="ECO:0000259" key="1">
    <source>
        <dbReference type="Pfam" id="PF02557"/>
    </source>
</evidence>
<dbReference type="InterPro" id="IPR009045">
    <property type="entry name" value="Zn_M74/Hedgehog-like"/>
</dbReference>
<dbReference type="InterPro" id="IPR052179">
    <property type="entry name" value="DD-CPase-like"/>
</dbReference>
<name>K1SAQ2_9ZZZZ</name>
<dbReference type="CDD" id="cd14852">
    <property type="entry name" value="LD-carboxypeptidase"/>
    <property type="match status" value="1"/>
</dbReference>
<dbReference type="PANTHER" id="PTHR34385">
    <property type="entry name" value="D-ALANYL-D-ALANINE CARBOXYPEPTIDASE"/>
    <property type="match status" value="1"/>
</dbReference>